<accession>A0ABT7ELD0</accession>
<evidence type="ECO:0000256" key="6">
    <source>
        <dbReference type="ARBA" id="ARBA00022485"/>
    </source>
</evidence>
<evidence type="ECO:0000313" key="17">
    <source>
        <dbReference type="Proteomes" id="UP001231915"/>
    </source>
</evidence>
<evidence type="ECO:0000313" key="16">
    <source>
        <dbReference type="EMBL" id="MDK2595856.1"/>
    </source>
</evidence>
<evidence type="ECO:0000256" key="10">
    <source>
        <dbReference type="ARBA" id="ARBA00023004"/>
    </source>
</evidence>
<dbReference type="PROSITE" id="PS01155">
    <property type="entry name" value="ENDONUCLEASE_III_2"/>
    <property type="match status" value="1"/>
</dbReference>
<evidence type="ECO:0000259" key="15">
    <source>
        <dbReference type="SMART" id="SM00478"/>
    </source>
</evidence>
<sequence>MAVDRQTADWFATNVVDWYHVHGRKTLPWQIDKTPYKVWVSEVMLQQTQVVTVIPYFERFMSRFPTVMDLADAPEDEVLHHWTGLGYYARARNLHKTAKIIRDQYQGKFPETFEQVVDLPGIGRSTAGAILSLALGQHYSILDGNVKRVLARFFMVEGWYGVKKVENHLWELTNAVTPSGDVREFNQAMMDLGASLCSRSKFQCEPCPLVERCLAHKNNKVKEFPNSKPKKEKPKKSAYHLMLKVDEQVLMEKRPSSGIWGGLFGFFEFSELSELNAFLVQQGIEATTYSLAPFVHIFTHFELTINPICVELAQIPDCVHDNQLLWYDINQPPEVGLAAPTKKLVKVLKAMG</sequence>
<evidence type="ECO:0000256" key="2">
    <source>
        <dbReference type="ARBA" id="ARBA00002933"/>
    </source>
</evidence>
<dbReference type="InterPro" id="IPR023170">
    <property type="entry name" value="HhH_base_excis_C"/>
</dbReference>
<dbReference type="GO" id="GO:0000701">
    <property type="term" value="F:purine-specific mismatch base pair DNA N-glycosylase activity"/>
    <property type="evidence" value="ECO:0007669"/>
    <property type="project" value="UniProtKB-EC"/>
</dbReference>
<keyword evidence="10 14" id="KW-0408">Iron</keyword>
<dbReference type="InterPro" id="IPR015797">
    <property type="entry name" value="NUDIX_hydrolase-like_dom_sf"/>
</dbReference>
<keyword evidence="11" id="KW-0411">Iron-sulfur</keyword>
<evidence type="ECO:0000256" key="14">
    <source>
        <dbReference type="RuleBase" id="RU365096"/>
    </source>
</evidence>
<comment type="similarity">
    <text evidence="3 14">Belongs to the Nth/MutY family.</text>
</comment>
<dbReference type="InterPro" id="IPR005760">
    <property type="entry name" value="A/G_AdeGlyc_MutY"/>
</dbReference>
<dbReference type="EC" id="3.2.2.31" evidence="4 14"/>
<dbReference type="Pfam" id="PF00633">
    <property type="entry name" value="HHH"/>
    <property type="match status" value="1"/>
</dbReference>
<dbReference type="NCBIfam" id="TIGR01084">
    <property type="entry name" value="mutY"/>
    <property type="match status" value="1"/>
</dbReference>
<evidence type="ECO:0000256" key="13">
    <source>
        <dbReference type="ARBA" id="ARBA00023295"/>
    </source>
</evidence>
<dbReference type="NCBIfam" id="NF008132">
    <property type="entry name" value="PRK10880.1"/>
    <property type="match status" value="1"/>
</dbReference>
<comment type="catalytic activity">
    <reaction evidence="1 14">
        <text>Hydrolyzes free adenine bases from 7,8-dihydro-8-oxoguanine:adenine mismatched double-stranded DNA, leaving an apurinic site.</text>
        <dbReference type="EC" id="3.2.2.31"/>
    </reaction>
</comment>
<dbReference type="InterPro" id="IPR004036">
    <property type="entry name" value="Endonuclease-III-like_CS2"/>
</dbReference>
<evidence type="ECO:0000256" key="7">
    <source>
        <dbReference type="ARBA" id="ARBA00022723"/>
    </source>
</evidence>
<dbReference type="Gene3D" id="1.10.1670.10">
    <property type="entry name" value="Helix-hairpin-Helix base-excision DNA repair enzymes (C-terminal)"/>
    <property type="match status" value="1"/>
</dbReference>
<comment type="cofactor">
    <cofactor evidence="14">
        <name>[4Fe-4S] cluster</name>
        <dbReference type="ChEBI" id="CHEBI:49883"/>
    </cofactor>
    <text evidence="14">Binds 1 [4Fe-4S] cluster.</text>
</comment>
<keyword evidence="9 16" id="KW-0378">Hydrolase</keyword>
<dbReference type="InterPro" id="IPR000445">
    <property type="entry name" value="HhH_motif"/>
</dbReference>
<dbReference type="InterPro" id="IPR003265">
    <property type="entry name" value="HhH-GPD_domain"/>
</dbReference>
<dbReference type="PANTHER" id="PTHR42944:SF1">
    <property type="entry name" value="ADENINE DNA GLYCOSYLASE"/>
    <property type="match status" value="1"/>
</dbReference>
<evidence type="ECO:0000256" key="9">
    <source>
        <dbReference type="ARBA" id="ARBA00022801"/>
    </source>
</evidence>
<keyword evidence="12" id="KW-0234">DNA repair</keyword>
<name>A0ABT7ELD0_9GAMM</name>
<keyword evidence="13 14" id="KW-0326">Glycosidase</keyword>
<keyword evidence="8 14" id="KW-0227">DNA damage</keyword>
<comment type="function">
    <text evidence="2">Adenine glycosylase active on G-A mispairs. MutY also corrects error-prone DNA synthesis past GO lesions which are due to the oxidatively damaged form of guanine: 7,8-dihydro-8-oxoguanine (8-oxo-dGTP).</text>
</comment>
<evidence type="ECO:0000256" key="3">
    <source>
        <dbReference type="ARBA" id="ARBA00008343"/>
    </source>
</evidence>
<organism evidence="16 17">
    <name type="scientific">Pseudoalteromonas obscura</name>
    <dbReference type="NCBI Taxonomy" id="3048491"/>
    <lineage>
        <taxon>Bacteria</taxon>
        <taxon>Pseudomonadati</taxon>
        <taxon>Pseudomonadota</taxon>
        <taxon>Gammaproteobacteria</taxon>
        <taxon>Alteromonadales</taxon>
        <taxon>Pseudoalteromonadaceae</taxon>
        <taxon>Pseudoalteromonas</taxon>
    </lineage>
</organism>
<feature type="domain" description="HhH-GPD" evidence="15">
    <location>
        <begin position="44"/>
        <end position="195"/>
    </location>
</feature>
<dbReference type="Proteomes" id="UP001231915">
    <property type="component" value="Unassembled WGS sequence"/>
</dbReference>
<dbReference type="Pfam" id="PF00730">
    <property type="entry name" value="HhH-GPD"/>
    <property type="match status" value="1"/>
</dbReference>
<protein>
    <recommendedName>
        <fullName evidence="5 14">Adenine DNA glycosylase</fullName>
        <ecNumber evidence="4 14">3.2.2.31</ecNumber>
    </recommendedName>
</protein>
<comment type="caution">
    <text evidence="16">The sequence shown here is derived from an EMBL/GenBank/DDBJ whole genome shotgun (WGS) entry which is preliminary data.</text>
</comment>
<dbReference type="SUPFAM" id="SSF55811">
    <property type="entry name" value="Nudix"/>
    <property type="match status" value="1"/>
</dbReference>
<dbReference type="CDD" id="cd03431">
    <property type="entry name" value="NUDIX_DNA_Glycosylase_C-MutY"/>
    <property type="match status" value="1"/>
</dbReference>
<evidence type="ECO:0000256" key="12">
    <source>
        <dbReference type="ARBA" id="ARBA00023204"/>
    </source>
</evidence>
<dbReference type="InterPro" id="IPR011257">
    <property type="entry name" value="DNA_glycosylase"/>
</dbReference>
<dbReference type="CDD" id="cd00056">
    <property type="entry name" value="ENDO3c"/>
    <property type="match status" value="1"/>
</dbReference>
<gene>
    <name evidence="16" type="primary">mutY</name>
    <name evidence="16" type="ORF">QNM18_12425</name>
</gene>
<dbReference type="RefSeq" id="WP_284137412.1">
    <property type="nucleotide sequence ID" value="NZ_JASJUT010000004.1"/>
</dbReference>
<evidence type="ECO:0000256" key="4">
    <source>
        <dbReference type="ARBA" id="ARBA00012045"/>
    </source>
</evidence>
<dbReference type="Pfam" id="PF14815">
    <property type="entry name" value="NUDIX_4"/>
    <property type="match status" value="1"/>
</dbReference>
<dbReference type="PANTHER" id="PTHR42944">
    <property type="entry name" value="ADENINE DNA GLYCOSYLASE"/>
    <property type="match status" value="1"/>
</dbReference>
<evidence type="ECO:0000256" key="5">
    <source>
        <dbReference type="ARBA" id="ARBA00022023"/>
    </source>
</evidence>
<reference evidence="16 17" key="1">
    <citation type="submission" date="2023-05" db="EMBL/GenBank/DDBJ databases">
        <title>Pseudoalteromonas ardens sp. nov., Pseudoalteromonas obscura sp. nov., and Pseudoalteromonas umbrosa sp. nov., isolated from the coral Montipora capitata.</title>
        <authorList>
            <person name="Thomas E.M."/>
            <person name="Smith E.M."/>
            <person name="Papke E."/>
            <person name="Shlafstein M.D."/>
            <person name="Oline D.K."/>
            <person name="Videau P."/>
            <person name="Saw J.H."/>
            <person name="Strangman W.K."/>
            <person name="Ushijima B."/>
        </authorList>
    </citation>
    <scope>NUCLEOTIDE SEQUENCE [LARGE SCALE GENOMIC DNA]</scope>
    <source>
        <strain evidence="16 17">P94</strain>
    </source>
</reference>
<evidence type="ECO:0000256" key="11">
    <source>
        <dbReference type="ARBA" id="ARBA00023014"/>
    </source>
</evidence>
<dbReference type="InterPro" id="IPR029119">
    <property type="entry name" value="MutY_C"/>
</dbReference>
<evidence type="ECO:0000256" key="1">
    <source>
        <dbReference type="ARBA" id="ARBA00000843"/>
    </source>
</evidence>
<dbReference type="InterPro" id="IPR044298">
    <property type="entry name" value="MIG/MutY"/>
</dbReference>
<keyword evidence="17" id="KW-1185">Reference proteome</keyword>
<dbReference type="SMART" id="SM00478">
    <property type="entry name" value="ENDO3c"/>
    <property type="match status" value="1"/>
</dbReference>
<proteinExistence type="inferred from homology"/>
<dbReference type="Gene3D" id="1.10.340.30">
    <property type="entry name" value="Hypothetical protein, domain 2"/>
    <property type="match status" value="1"/>
</dbReference>
<dbReference type="SUPFAM" id="SSF48150">
    <property type="entry name" value="DNA-glycosylase"/>
    <property type="match status" value="1"/>
</dbReference>
<keyword evidence="7" id="KW-0479">Metal-binding</keyword>
<dbReference type="Gene3D" id="3.90.79.10">
    <property type="entry name" value="Nucleoside Triphosphate Pyrophosphohydrolase"/>
    <property type="match status" value="1"/>
</dbReference>
<dbReference type="EMBL" id="JASJUT010000004">
    <property type="protein sequence ID" value="MDK2595856.1"/>
    <property type="molecule type" value="Genomic_DNA"/>
</dbReference>
<keyword evidence="6" id="KW-0004">4Fe-4S</keyword>
<evidence type="ECO:0000256" key="8">
    <source>
        <dbReference type="ARBA" id="ARBA00022763"/>
    </source>
</evidence>